<dbReference type="RefSeq" id="WP_114686481.1">
    <property type="nucleotide sequence ID" value="NZ_QQNB01000001.1"/>
</dbReference>
<sequence length="149" mass="16311">MPHSLAYLPLLLAAAPVLGQDGRSRSDLAVAQLRVQQRIIVRIPRLPIGRQPLDAPPIRWEEKKGPKCLPVDGLQGASLAGRNAIDLIADGDDRFRAVLDDDCSPMDFYSGFYLKPTADGMVCAGRDSIRARSGGSCRIDTFRKLVARR</sequence>
<dbReference type="EMBL" id="QQNB01000001">
    <property type="protein sequence ID" value="RDE06901.1"/>
    <property type="molecule type" value="Genomic_DNA"/>
</dbReference>
<evidence type="ECO:0000313" key="2">
    <source>
        <dbReference type="Proteomes" id="UP000253918"/>
    </source>
</evidence>
<keyword evidence="2" id="KW-1185">Reference proteome</keyword>
<gene>
    <name evidence="1" type="ORF">DVW87_04315</name>
</gene>
<evidence type="ECO:0000313" key="1">
    <source>
        <dbReference type="EMBL" id="RDE06901.1"/>
    </source>
</evidence>
<dbReference type="AlphaFoldDB" id="A0A369W4B3"/>
<proteinExistence type="predicted"/>
<dbReference type="OrthoDB" id="7596012at2"/>
<protein>
    <submittedName>
        <fullName evidence="1">Uncharacterized protein</fullName>
    </submittedName>
</protein>
<name>A0A369W4B3_9SPHN</name>
<reference evidence="1 2" key="1">
    <citation type="submission" date="2018-07" db="EMBL/GenBank/DDBJ databases">
        <title>a novel species of Sphingomonas isolated from the rhizosphere soil of Araceae plant.</title>
        <authorList>
            <person name="Zhiyong W."/>
            <person name="Qinglan Z."/>
            <person name="Zhiwei F."/>
            <person name="Ding X."/>
            <person name="Gejiao W."/>
            <person name="Shixue Z."/>
        </authorList>
    </citation>
    <scope>NUCLEOTIDE SEQUENCE [LARGE SCALE GENOMIC DNA]</scope>
    <source>
        <strain evidence="1 2">WZY 27</strain>
    </source>
</reference>
<organism evidence="1 2">
    <name type="scientific">Sphingomonas aracearum</name>
    <dbReference type="NCBI Taxonomy" id="2283317"/>
    <lineage>
        <taxon>Bacteria</taxon>
        <taxon>Pseudomonadati</taxon>
        <taxon>Pseudomonadota</taxon>
        <taxon>Alphaproteobacteria</taxon>
        <taxon>Sphingomonadales</taxon>
        <taxon>Sphingomonadaceae</taxon>
        <taxon>Sphingomonas</taxon>
    </lineage>
</organism>
<accession>A0A369W4B3</accession>
<comment type="caution">
    <text evidence="1">The sequence shown here is derived from an EMBL/GenBank/DDBJ whole genome shotgun (WGS) entry which is preliminary data.</text>
</comment>
<dbReference type="Proteomes" id="UP000253918">
    <property type="component" value="Unassembled WGS sequence"/>
</dbReference>